<dbReference type="NCBIfam" id="TIGR00916">
    <property type="entry name" value="2A0604s01"/>
    <property type="match status" value="1"/>
</dbReference>
<comment type="subunit">
    <text evidence="9">Forms a complex with SecD. Part of the essential Sec protein translocation apparatus which comprises SecA, SecYEG and auxiliary proteins SecDF-YajC and YidC.</text>
</comment>
<organism evidence="11 12">
    <name type="scientific">Alishewanella agri BL06</name>
    <dbReference type="NCBI Taxonomy" id="1195246"/>
    <lineage>
        <taxon>Bacteria</taxon>
        <taxon>Pseudomonadati</taxon>
        <taxon>Pseudomonadota</taxon>
        <taxon>Gammaproteobacteria</taxon>
        <taxon>Alteromonadales</taxon>
        <taxon>Alteromonadaceae</taxon>
        <taxon>Alishewanella</taxon>
    </lineage>
</organism>
<dbReference type="GO" id="GO:0043952">
    <property type="term" value="P:protein transport by the Sec complex"/>
    <property type="evidence" value="ECO:0007669"/>
    <property type="project" value="UniProtKB-UniRule"/>
</dbReference>
<feature type="transmembrane region" description="Helical" evidence="9">
    <location>
        <begin position="15"/>
        <end position="35"/>
    </location>
</feature>
<dbReference type="EMBL" id="AKKU01000010">
    <property type="protein sequence ID" value="EIW89809.1"/>
    <property type="molecule type" value="Genomic_DNA"/>
</dbReference>
<dbReference type="PATRIC" id="fig|1195246.3.peg.817"/>
<dbReference type="GO" id="GO:0065002">
    <property type="term" value="P:intracellular protein transmembrane transport"/>
    <property type="evidence" value="ECO:0007669"/>
    <property type="project" value="UniProtKB-UniRule"/>
</dbReference>
<comment type="function">
    <text evidence="9">Part of the Sec protein translocase complex. Interacts with the SecYEG preprotein conducting channel. SecDF uses the proton motive force (PMF) to complete protein translocation after the ATP-dependent function of SecA.</text>
</comment>
<dbReference type="PANTHER" id="PTHR30081">
    <property type="entry name" value="PROTEIN-EXPORT MEMBRANE PROTEIN SEC"/>
    <property type="match status" value="1"/>
</dbReference>
<feature type="transmembrane region" description="Helical" evidence="9">
    <location>
        <begin position="138"/>
        <end position="155"/>
    </location>
</feature>
<dbReference type="RefSeq" id="WP_008983757.1">
    <property type="nucleotide sequence ID" value="NZ_AKKU01000010.1"/>
</dbReference>
<dbReference type="NCBIfam" id="TIGR00966">
    <property type="entry name" value="transloc_SecF"/>
    <property type="match status" value="1"/>
</dbReference>
<evidence type="ECO:0000313" key="11">
    <source>
        <dbReference type="EMBL" id="EIW89809.1"/>
    </source>
</evidence>
<evidence type="ECO:0000313" key="12">
    <source>
        <dbReference type="Proteomes" id="UP000035062"/>
    </source>
</evidence>
<evidence type="ECO:0000256" key="3">
    <source>
        <dbReference type="ARBA" id="ARBA00022475"/>
    </source>
</evidence>
<keyword evidence="8 9" id="KW-0472">Membrane</keyword>
<protein>
    <recommendedName>
        <fullName evidence="9">Protein-export membrane protein SecF</fullName>
    </recommendedName>
</protein>
<comment type="subcellular location">
    <subcellularLocation>
        <location evidence="1 9">Cell membrane</location>
        <topology evidence="1 9">Multi-pass membrane protein</topology>
    </subcellularLocation>
</comment>
<evidence type="ECO:0000256" key="2">
    <source>
        <dbReference type="ARBA" id="ARBA00022448"/>
    </source>
</evidence>
<comment type="similarity">
    <text evidence="9">Belongs to the SecD/SecF family. SecF subfamily.</text>
</comment>
<dbReference type="PRINTS" id="PR01755">
    <property type="entry name" value="SECFTRNLCASE"/>
</dbReference>
<feature type="transmembrane region" description="Helical" evidence="9">
    <location>
        <begin position="268"/>
        <end position="293"/>
    </location>
</feature>
<dbReference type="InterPro" id="IPR022813">
    <property type="entry name" value="SecD/SecF_arch_bac"/>
</dbReference>
<dbReference type="InterPro" id="IPR048634">
    <property type="entry name" value="SecD_SecF_C"/>
</dbReference>
<keyword evidence="5 9" id="KW-0653">Protein transport</keyword>
<dbReference type="Proteomes" id="UP000035062">
    <property type="component" value="Unassembled WGS sequence"/>
</dbReference>
<keyword evidence="7 9" id="KW-0811">Translocation</keyword>
<feature type="transmembrane region" description="Helical" evidence="9">
    <location>
        <begin position="189"/>
        <end position="210"/>
    </location>
</feature>
<feature type="transmembrane region" description="Helical" evidence="9">
    <location>
        <begin position="241"/>
        <end position="262"/>
    </location>
</feature>
<dbReference type="InterPro" id="IPR022645">
    <property type="entry name" value="SecD/SecF_bac"/>
</dbReference>
<dbReference type="GO" id="GO:0015450">
    <property type="term" value="F:protein-transporting ATPase activity"/>
    <property type="evidence" value="ECO:0007669"/>
    <property type="project" value="InterPro"/>
</dbReference>
<keyword evidence="12" id="KW-1185">Reference proteome</keyword>
<dbReference type="AlphaFoldDB" id="I9P4Q1"/>
<keyword evidence="4 9" id="KW-0812">Transmembrane</keyword>
<evidence type="ECO:0000256" key="5">
    <source>
        <dbReference type="ARBA" id="ARBA00022927"/>
    </source>
</evidence>
<evidence type="ECO:0000256" key="4">
    <source>
        <dbReference type="ARBA" id="ARBA00022692"/>
    </source>
</evidence>
<dbReference type="Pfam" id="PF02355">
    <property type="entry name" value="SecD_SecF_C"/>
    <property type="match status" value="1"/>
</dbReference>
<dbReference type="eggNOG" id="COG0341">
    <property type="taxonomic scope" value="Bacteria"/>
</dbReference>
<dbReference type="Pfam" id="PF07549">
    <property type="entry name" value="Sec_GG"/>
    <property type="match status" value="1"/>
</dbReference>
<accession>I9P4Q1</accession>
<dbReference type="InterPro" id="IPR055344">
    <property type="entry name" value="SecD_SecF_C_bact"/>
</dbReference>
<keyword evidence="6 9" id="KW-1133">Transmembrane helix</keyword>
<gene>
    <name evidence="9" type="primary">secF</name>
    <name evidence="11" type="ORF">AGRI_04161</name>
</gene>
<keyword evidence="2 9" id="KW-0813">Transport</keyword>
<dbReference type="InterPro" id="IPR005665">
    <property type="entry name" value="SecF_bac"/>
</dbReference>
<name>I9P4Q1_9ALTE</name>
<feature type="domain" description="Protein export membrane protein SecD/SecF C-terminal" evidence="10">
    <location>
        <begin position="115"/>
        <end position="291"/>
    </location>
</feature>
<dbReference type="SUPFAM" id="SSF82866">
    <property type="entry name" value="Multidrug efflux transporter AcrB transmembrane domain"/>
    <property type="match status" value="1"/>
</dbReference>
<dbReference type="HAMAP" id="MF_01464_B">
    <property type="entry name" value="SecF_B"/>
    <property type="match status" value="1"/>
</dbReference>
<dbReference type="GO" id="GO:0006605">
    <property type="term" value="P:protein targeting"/>
    <property type="evidence" value="ECO:0007669"/>
    <property type="project" value="UniProtKB-UniRule"/>
</dbReference>
<sequence>MQLFKFDTSLNFMRFRWFAVGLSSLLVLLSIVLLLTRGINWGLDFTGGTVLELSFAQAANLDLLRQHLTQAGYAEAVVQFFGSSNDVLVRLPSGASAVQQQLGEQVFQLLQAQSDVAMTLSRVEFVGPSVGEELKQDGGLAVLVALLGILVYVGFRFEWRLSLGAVLALAHDVILTLGLFSLLQIEFDLTVLAAILALIGYSINDTIVVFDRVREMFRKLRDESVLETVNQAITSTLNRTVITSATTMLVLFVLYFKGGALIHGFATALLFGIAVGTYSSVYVASSVAVLLGLSREDLMPPKPVETEEGEPLV</sequence>
<feature type="transmembrane region" description="Helical" evidence="9">
    <location>
        <begin position="162"/>
        <end position="183"/>
    </location>
</feature>
<evidence type="ECO:0000256" key="6">
    <source>
        <dbReference type="ARBA" id="ARBA00022989"/>
    </source>
</evidence>
<evidence type="ECO:0000256" key="1">
    <source>
        <dbReference type="ARBA" id="ARBA00004651"/>
    </source>
</evidence>
<dbReference type="GO" id="GO:0005886">
    <property type="term" value="C:plasma membrane"/>
    <property type="evidence" value="ECO:0007669"/>
    <property type="project" value="UniProtKB-SubCell"/>
</dbReference>
<dbReference type="Gene3D" id="1.20.1640.10">
    <property type="entry name" value="Multidrug efflux transporter AcrB transmembrane domain"/>
    <property type="match status" value="1"/>
</dbReference>
<evidence type="ECO:0000256" key="8">
    <source>
        <dbReference type="ARBA" id="ARBA00023136"/>
    </source>
</evidence>
<dbReference type="PANTHER" id="PTHR30081:SF8">
    <property type="entry name" value="PROTEIN TRANSLOCASE SUBUNIT SECF"/>
    <property type="match status" value="1"/>
</dbReference>
<evidence type="ECO:0000256" key="7">
    <source>
        <dbReference type="ARBA" id="ARBA00023010"/>
    </source>
</evidence>
<comment type="caution">
    <text evidence="11">The sequence shown here is derived from an EMBL/GenBank/DDBJ whole genome shotgun (WGS) entry which is preliminary data.</text>
</comment>
<dbReference type="InterPro" id="IPR022646">
    <property type="entry name" value="SecD/SecF_CS"/>
</dbReference>
<keyword evidence="3 9" id="KW-1003">Cell membrane</keyword>
<dbReference type="STRING" id="1195246.AGRI_04161"/>
<evidence type="ECO:0000259" key="10">
    <source>
        <dbReference type="Pfam" id="PF02355"/>
    </source>
</evidence>
<evidence type="ECO:0000256" key="9">
    <source>
        <dbReference type="HAMAP-Rule" id="MF_01464"/>
    </source>
</evidence>
<proteinExistence type="inferred from homology"/>
<reference evidence="11 12" key="1">
    <citation type="journal article" date="2012" name="J. Bacteriol.">
        <title>Genome Sequence of Pectin-Degrading Alishewanella agri, Isolated from Landfill Soil.</title>
        <authorList>
            <person name="Kim J."/>
            <person name="Jung J."/>
            <person name="Sung J.S."/>
            <person name="Chun J."/>
            <person name="Park W."/>
        </authorList>
    </citation>
    <scope>NUCLEOTIDE SEQUENCE [LARGE SCALE GENOMIC DNA]</scope>
    <source>
        <strain evidence="11 12">BL06</strain>
    </source>
</reference>